<dbReference type="KEGG" id="hpk:Hprae_1203"/>
<feature type="transmembrane region" description="Helical" evidence="5">
    <location>
        <begin position="14"/>
        <end position="31"/>
    </location>
</feature>
<dbReference type="Proteomes" id="UP000006866">
    <property type="component" value="Chromosome"/>
</dbReference>
<dbReference type="EMBL" id="CP002175">
    <property type="protein sequence ID" value="ADO77341.1"/>
    <property type="molecule type" value="Genomic_DNA"/>
</dbReference>
<dbReference type="PANTHER" id="PTHR43376">
    <property type="entry name" value="OLIGOPEPTIDE TRANSPORT SYSTEM PERMEASE PROTEIN"/>
    <property type="match status" value="1"/>
</dbReference>
<sequence>MWGKKMNKKAKNKLLEYLITLFLIISLNFILPRLMPGDPFLFISGDQGQDLMYSKAQRTKYLDYYGLNQSLTKQYFSYLKKVFSLDLGTSLYYNQSVLKLILKRLKWTFLIVILAEFSALILAMLIGLISAWYRNSIIDKIIYFKLIVFSELPSFLIGLILLFILAADLNLFPLSGAISHYTEFDSIWDQGLDIIMHAVLPVTALTLSRLGGYYLLWRNTLISVLNKKYIATAQAKALSRLRIIWSYLIKNSLLPICSRLFLSLGSLVGGAILVENVFAYPGLGLLLRESVMMRDYPLIQGIFLVIAIFVLTANFFADLIYKRIDPRIK</sequence>
<keyword evidence="4 5" id="KW-0472">Membrane</keyword>
<reference evidence="8" key="1">
    <citation type="submission" date="2010-10" db="EMBL/GenBank/DDBJ databases">
        <title>The complete genome of Halanaerobium praevalens DSM 2228.</title>
        <authorList>
            <consortium name="US DOE Joint Genome Institute (JGI-PGF)"/>
            <person name="Lucas S."/>
            <person name="Copeland A."/>
            <person name="Lapidus A."/>
            <person name="Glavina del Rio T."/>
            <person name="Dalin E."/>
            <person name="Tice H."/>
            <person name="Bruce D."/>
            <person name="Goodwin L."/>
            <person name="Pitluck S."/>
            <person name="Kyrpides N."/>
            <person name="Mavromatis K."/>
            <person name="Ivanova N."/>
            <person name="Ovchinnikova G."/>
            <person name="Chertkov O."/>
            <person name="Detter J.C."/>
            <person name="Han C."/>
            <person name="Larimer F."/>
            <person name="Land M."/>
            <person name="Hauser L."/>
            <person name="Markowitz V."/>
            <person name="Cheng J.-F."/>
            <person name="Hugenholtz P."/>
            <person name="Woyke T."/>
            <person name="Wu D."/>
            <person name="Tindall B."/>
            <person name="Pomrenke H.G."/>
            <person name="Brambilla E."/>
            <person name="Klenk H.-P."/>
            <person name="Eisen J.A."/>
        </authorList>
    </citation>
    <scope>NUCLEOTIDE SEQUENCE [LARGE SCALE GENOMIC DNA]</scope>
    <source>
        <strain evidence="8">ATCC 33744 / DSM 2228 / GSL</strain>
    </source>
</reference>
<keyword evidence="2 5" id="KW-0812">Transmembrane</keyword>
<dbReference type="GO" id="GO:0055085">
    <property type="term" value="P:transmembrane transport"/>
    <property type="evidence" value="ECO:0007669"/>
    <property type="project" value="InterPro"/>
</dbReference>
<keyword evidence="5" id="KW-0813">Transport</keyword>
<dbReference type="PATRIC" id="fig|572479.3.peg.1215"/>
<evidence type="ECO:0000256" key="3">
    <source>
        <dbReference type="ARBA" id="ARBA00022989"/>
    </source>
</evidence>
<gene>
    <name evidence="7" type="ordered locus">Hprae_1203</name>
</gene>
<dbReference type="PANTHER" id="PTHR43376:SF1">
    <property type="entry name" value="OLIGOPEPTIDE TRANSPORT SYSTEM PERMEASE PROTEIN"/>
    <property type="match status" value="1"/>
</dbReference>
<evidence type="ECO:0000259" key="6">
    <source>
        <dbReference type="PROSITE" id="PS50928"/>
    </source>
</evidence>
<dbReference type="InterPro" id="IPR035906">
    <property type="entry name" value="MetI-like_sf"/>
</dbReference>
<accession>E3DM63</accession>
<dbReference type="AlphaFoldDB" id="E3DM63"/>
<evidence type="ECO:0000313" key="7">
    <source>
        <dbReference type="EMBL" id="ADO77341.1"/>
    </source>
</evidence>
<feature type="transmembrane region" description="Helical" evidence="5">
    <location>
        <begin position="194"/>
        <end position="217"/>
    </location>
</feature>
<name>E3DM63_HALPG</name>
<dbReference type="eggNOG" id="COG0601">
    <property type="taxonomic scope" value="Bacteria"/>
</dbReference>
<dbReference type="STRING" id="572479.Hprae_1203"/>
<comment type="similarity">
    <text evidence="5">Belongs to the binding-protein-dependent transport system permease family.</text>
</comment>
<dbReference type="GO" id="GO:0005886">
    <property type="term" value="C:plasma membrane"/>
    <property type="evidence" value="ECO:0007669"/>
    <property type="project" value="UniProtKB-SubCell"/>
</dbReference>
<feature type="transmembrane region" description="Helical" evidence="5">
    <location>
        <begin position="298"/>
        <end position="321"/>
    </location>
</feature>
<organism evidence="7 8">
    <name type="scientific">Halanaerobium praevalens (strain ATCC 33744 / DSM 2228 / GSL)</name>
    <dbReference type="NCBI Taxonomy" id="572479"/>
    <lineage>
        <taxon>Bacteria</taxon>
        <taxon>Bacillati</taxon>
        <taxon>Bacillota</taxon>
        <taxon>Clostridia</taxon>
        <taxon>Halanaerobiales</taxon>
        <taxon>Halanaerobiaceae</taxon>
        <taxon>Halanaerobium</taxon>
    </lineage>
</organism>
<feature type="transmembrane region" description="Helical" evidence="5">
    <location>
        <begin position="260"/>
        <end position="278"/>
    </location>
</feature>
<evidence type="ECO:0000256" key="1">
    <source>
        <dbReference type="ARBA" id="ARBA00004141"/>
    </source>
</evidence>
<reference evidence="7 8" key="2">
    <citation type="journal article" date="2011" name="Stand. Genomic Sci.">
        <title>Complete genome sequence of the extremely halophilic Halanaerobium praevalens type strain (GSL).</title>
        <authorList>
            <person name="Ivanova N."/>
            <person name="Sikorski J."/>
            <person name="Chertkov O."/>
            <person name="Nolan M."/>
            <person name="Lucas S."/>
            <person name="Hammon N."/>
            <person name="Deshpande S."/>
            <person name="Cheng J.F."/>
            <person name="Tapia R."/>
            <person name="Han C."/>
            <person name="Goodwin L."/>
            <person name="Pitluck S."/>
            <person name="Huntemann M."/>
            <person name="Liolios K."/>
            <person name="Pagani I."/>
            <person name="Mavromatis K."/>
            <person name="Ovchinikova G."/>
            <person name="Pati A."/>
            <person name="Chen A."/>
            <person name="Palaniappan K."/>
            <person name="Land M."/>
            <person name="Hauser L."/>
            <person name="Brambilla E.M."/>
            <person name="Kannan K.P."/>
            <person name="Rohde M."/>
            <person name="Tindall B.J."/>
            <person name="Goker M."/>
            <person name="Detter J.C."/>
            <person name="Woyke T."/>
            <person name="Bristow J."/>
            <person name="Eisen J.A."/>
            <person name="Markowitz V."/>
            <person name="Hugenholtz P."/>
            <person name="Kyrpides N.C."/>
            <person name="Klenk H.P."/>
            <person name="Lapidus A."/>
        </authorList>
    </citation>
    <scope>NUCLEOTIDE SEQUENCE [LARGE SCALE GENOMIC DNA]</scope>
    <source>
        <strain evidence="8">ATCC 33744 / DSM 2228 / GSL</strain>
    </source>
</reference>
<dbReference type="InterPro" id="IPR000515">
    <property type="entry name" value="MetI-like"/>
</dbReference>
<keyword evidence="3 5" id="KW-1133">Transmembrane helix</keyword>
<comment type="subcellular location">
    <subcellularLocation>
        <location evidence="5">Cell membrane</location>
        <topology evidence="5">Multi-pass membrane protein</topology>
    </subcellularLocation>
    <subcellularLocation>
        <location evidence="1">Membrane</location>
        <topology evidence="1">Multi-pass membrane protein</topology>
    </subcellularLocation>
</comment>
<protein>
    <submittedName>
        <fullName evidence="7">Binding-protein-dependent transport systems inner membrane component</fullName>
    </submittedName>
</protein>
<dbReference type="Gene3D" id="1.10.3720.10">
    <property type="entry name" value="MetI-like"/>
    <property type="match status" value="1"/>
</dbReference>
<evidence type="ECO:0000256" key="2">
    <source>
        <dbReference type="ARBA" id="ARBA00022692"/>
    </source>
</evidence>
<dbReference type="HOGENOM" id="CLU_036879_1_0_9"/>
<keyword evidence="8" id="KW-1185">Reference proteome</keyword>
<evidence type="ECO:0000313" key="8">
    <source>
        <dbReference type="Proteomes" id="UP000006866"/>
    </source>
</evidence>
<dbReference type="SUPFAM" id="SSF161098">
    <property type="entry name" value="MetI-like"/>
    <property type="match status" value="1"/>
</dbReference>
<evidence type="ECO:0000256" key="5">
    <source>
        <dbReference type="RuleBase" id="RU363032"/>
    </source>
</evidence>
<dbReference type="Pfam" id="PF00528">
    <property type="entry name" value="BPD_transp_1"/>
    <property type="match status" value="1"/>
</dbReference>
<dbReference type="PROSITE" id="PS50928">
    <property type="entry name" value="ABC_TM1"/>
    <property type="match status" value="1"/>
</dbReference>
<evidence type="ECO:0000256" key="4">
    <source>
        <dbReference type="ARBA" id="ARBA00023136"/>
    </source>
</evidence>
<feature type="transmembrane region" description="Helical" evidence="5">
    <location>
        <begin position="107"/>
        <end position="133"/>
    </location>
</feature>
<proteinExistence type="inferred from homology"/>
<feature type="domain" description="ABC transmembrane type-1" evidence="6">
    <location>
        <begin position="105"/>
        <end position="317"/>
    </location>
</feature>